<dbReference type="InterPro" id="IPR042770">
    <property type="entry name" value="RWDD4"/>
</dbReference>
<dbReference type="SMART" id="SM00591">
    <property type="entry name" value="RWD"/>
    <property type="match status" value="1"/>
</dbReference>
<dbReference type="InterPro" id="IPR016135">
    <property type="entry name" value="UBQ-conjugating_enzyme/RWD"/>
</dbReference>
<evidence type="ECO:0000313" key="3">
    <source>
        <dbReference type="EMBL" id="KAK7474509.1"/>
    </source>
</evidence>
<dbReference type="SUPFAM" id="SSF54495">
    <property type="entry name" value="UBC-like"/>
    <property type="match status" value="1"/>
</dbReference>
<evidence type="ECO:0000259" key="2">
    <source>
        <dbReference type="PROSITE" id="PS50908"/>
    </source>
</evidence>
<proteinExistence type="predicted"/>
<dbReference type="Gene3D" id="3.10.110.10">
    <property type="entry name" value="Ubiquitin Conjugating Enzyme"/>
    <property type="match status" value="1"/>
</dbReference>
<evidence type="ECO:0000256" key="1">
    <source>
        <dbReference type="SAM" id="MobiDB-lite"/>
    </source>
</evidence>
<dbReference type="Pfam" id="PF05773">
    <property type="entry name" value="RWD"/>
    <property type="match status" value="1"/>
</dbReference>
<dbReference type="PROSITE" id="PS50908">
    <property type="entry name" value="RWD"/>
    <property type="match status" value="1"/>
</dbReference>
<feature type="region of interest" description="Disordered" evidence="1">
    <location>
        <begin position="114"/>
        <end position="166"/>
    </location>
</feature>
<protein>
    <recommendedName>
        <fullName evidence="2">RWD domain-containing protein</fullName>
    </recommendedName>
</protein>
<feature type="compositionally biased region" description="Polar residues" evidence="1">
    <location>
        <begin position="121"/>
        <end position="135"/>
    </location>
</feature>
<dbReference type="CDD" id="cd23817">
    <property type="entry name" value="RWD-RWDD4"/>
    <property type="match status" value="1"/>
</dbReference>
<dbReference type="Proteomes" id="UP001519460">
    <property type="component" value="Unassembled WGS sequence"/>
</dbReference>
<keyword evidence="4" id="KW-1185">Reference proteome</keyword>
<dbReference type="EMBL" id="JACVVK020000435">
    <property type="protein sequence ID" value="KAK7474509.1"/>
    <property type="molecule type" value="Genomic_DNA"/>
</dbReference>
<reference evidence="3 4" key="1">
    <citation type="journal article" date="2023" name="Sci. Data">
        <title>Genome assembly of the Korean intertidal mud-creeper Batillaria attramentaria.</title>
        <authorList>
            <person name="Patra A.K."/>
            <person name="Ho P.T."/>
            <person name="Jun S."/>
            <person name="Lee S.J."/>
            <person name="Kim Y."/>
            <person name="Won Y.J."/>
        </authorList>
    </citation>
    <scope>NUCLEOTIDE SEQUENCE [LARGE SCALE GENOMIC DNA]</scope>
    <source>
        <strain evidence="3">Wonlab-2016</strain>
    </source>
</reference>
<dbReference type="AlphaFoldDB" id="A0ABD0JI51"/>
<comment type="caution">
    <text evidence="3">The sequence shown here is derived from an EMBL/GenBank/DDBJ whole genome shotgun (WGS) entry which is preliminary data.</text>
</comment>
<dbReference type="PANTHER" id="PTHR21275">
    <property type="entry name" value="RWD DOMAIN-CONTAINING PROTEIN 4"/>
    <property type="match status" value="1"/>
</dbReference>
<dbReference type="InterPro" id="IPR006575">
    <property type="entry name" value="RWD_dom"/>
</dbReference>
<evidence type="ECO:0000313" key="4">
    <source>
        <dbReference type="Proteomes" id="UP001519460"/>
    </source>
</evidence>
<gene>
    <name evidence="3" type="ORF">BaRGS_00034263</name>
</gene>
<feature type="domain" description="RWD" evidence="2">
    <location>
        <begin position="9"/>
        <end position="111"/>
    </location>
</feature>
<sequence length="196" mass="22094">MSNQEQQQEEVEVLQSIYDGDPNFKQVNPTTYQYKFGEEGSYRSFVVEVSWEESYPEVPATVNLDVFYNKHLVDSVRSAIKSGLEEQMADLLGMPMTFTLFEWVKDNLDTLLADQPDAPIPQTSSQASLTPSSAGGDQPTAVKKEKKEQLSKQQKRRMLDKFGANAEERPRGWNWVDVVKHLSQTGGQNGGKNENS</sequence>
<name>A0ABD0JI51_9CAEN</name>
<organism evidence="3 4">
    <name type="scientific">Batillaria attramentaria</name>
    <dbReference type="NCBI Taxonomy" id="370345"/>
    <lineage>
        <taxon>Eukaryota</taxon>
        <taxon>Metazoa</taxon>
        <taxon>Spiralia</taxon>
        <taxon>Lophotrochozoa</taxon>
        <taxon>Mollusca</taxon>
        <taxon>Gastropoda</taxon>
        <taxon>Caenogastropoda</taxon>
        <taxon>Sorbeoconcha</taxon>
        <taxon>Cerithioidea</taxon>
        <taxon>Batillariidae</taxon>
        <taxon>Batillaria</taxon>
    </lineage>
</organism>
<dbReference type="PANTHER" id="PTHR21275:SF1">
    <property type="entry name" value="RWD DOMAIN-CONTAINING PROTEIN 4"/>
    <property type="match status" value="1"/>
</dbReference>
<accession>A0ABD0JI51</accession>